<reference evidence="1 2" key="1">
    <citation type="journal article" date="2018" name="Nat. Ecol. Evol.">
        <title>Pezizomycetes genomes reveal the molecular basis of ectomycorrhizal truffle lifestyle.</title>
        <authorList>
            <person name="Murat C."/>
            <person name="Payen T."/>
            <person name="Noel B."/>
            <person name="Kuo A."/>
            <person name="Morin E."/>
            <person name="Chen J."/>
            <person name="Kohler A."/>
            <person name="Krizsan K."/>
            <person name="Balestrini R."/>
            <person name="Da Silva C."/>
            <person name="Montanini B."/>
            <person name="Hainaut M."/>
            <person name="Levati E."/>
            <person name="Barry K.W."/>
            <person name="Belfiori B."/>
            <person name="Cichocki N."/>
            <person name="Clum A."/>
            <person name="Dockter R.B."/>
            <person name="Fauchery L."/>
            <person name="Guy J."/>
            <person name="Iotti M."/>
            <person name="Le Tacon F."/>
            <person name="Lindquist E.A."/>
            <person name="Lipzen A."/>
            <person name="Malagnac F."/>
            <person name="Mello A."/>
            <person name="Molinier V."/>
            <person name="Miyauchi S."/>
            <person name="Poulain J."/>
            <person name="Riccioni C."/>
            <person name="Rubini A."/>
            <person name="Sitrit Y."/>
            <person name="Splivallo R."/>
            <person name="Traeger S."/>
            <person name="Wang M."/>
            <person name="Zifcakova L."/>
            <person name="Wipf D."/>
            <person name="Zambonelli A."/>
            <person name="Paolocci F."/>
            <person name="Nowrousian M."/>
            <person name="Ottonello S."/>
            <person name="Baldrian P."/>
            <person name="Spatafora J.W."/>
            <person name="Henrissat B."/>
            <person name="Nagy L.G."/>
            <person name="Aury J.M."/>
            <person name="Wincker P."/>
            <person name="Grigoriev I.V."/>
            <person name="Bonfante P."/>
            <person name="Martin F.M."/>
        </authorList>
    </citation>
    <scope>NUCLEOTIDE SEQUENCE [LARGE SCALE GENOMIC DNA]</scope>
    <source>
        <strain evidence="1 2">RN42</strain>
    </source>
</reference>
<dbReference type="AlphaFoldDB" id="A0A3N4HIH9"/>
<dbReference type="EMBL" id="ML119860">
    <property type="protein sequence ID" value="RPA72478.1"/>
    <property type="molecule type" value="Genomic_DNA"/>
</dbReference>
<dbReference type="Proteomes" id="UP000275078">
    <property type="component" value="Unassembled WGS sequence"/>
</dbReference>
<evidence type="ECO:0000313" key="2">
    <source>
        <dbReference type="Proteomes" id="UP000275078"/>
    </source>
</evidence>
<sequence>MSSNATLTETDEHEAFFDDDAETLCEHTGTLETPANDVSEPGLRSLCEDISKYFEKVRQLPAGDESESLLKRLNPHTYRFGEAHEECRKAARDLKAPFLDACGRYLAWHGSFYPLQTAGTPNDVLETLCGHNAPVARQLQSRLTQIRQCLADFFEEVYQDDHYSLRSMVRCIIDAVCSLQFRYSKENLTLDATFGTDNYEAGRWLTGKLGSSNDTGDARECEGFRGMIKTWIQTEFTGMVKGVGQDDPEKSGSSTQLCVLGDRIFRAAELYRMRLLYRRSKQTPLTFKNPLAVFDGLAFFVCLFEDCRLGNEFYRTRFSWMQHMRSDHPQWPVSYRFLDPIPKDEKSLQSFRTPEKAKEHMNQVLMITNGSIDIGLSDRYYFSRTLERDFAKVFGSCPLCQKTEKEIIEEKLDLNWAPDDRMANHIVSHLEELFDAVYKETPASSKTESLAARGRHSSEGLRAIAKVGMIKSVGQIMRRK</sequence>
<accession>A0A3N4HIH9</accession>
<evidence type="ECO:0000313" key="1">
    <source>
        <dbReference type="EMBL" id="RPA72478.1"/>
    </source>
</evidence>
<gene>
    <name evidence="1" type="ORF">BJ508DRAFT_335012</name>
</gene>
<name>A0A3N4HIH9_ASCIM</name>
<keyword evidence="2" id="KW-1185">Reference proteome</keyword>
<organism evidence="1 2">
    <name type="scientific">Ascobolus immersus RN42</name>
    <dbReference type="NCBI Taxonomy" id="1160509"/>
    <lineage>
        <taxon>Eukaryota</taxon>
        <taxon>Fungi</taxon>
        <taxon>Dikarya</taxon>
        <taxon>Ascomycota</taxon>
        <taxon>Pezizomycotina</taxon>
        <taxon>Pezizomycetes</taxon>
        <taxon>Pezizales</taxon>
        <taxon>Ascobolaceae</taxon>
        <taxon>Ascobolus</taxon>
    </lineage>
</organism>
<proteinExistence type="predicted"/>
<protein>
    <submittedName>
        <fullName evidence="1">Uncharacterized protein</fullName>
    </submittedName>
</protein>